<dbReference type="PANTHER" id="PTHR32347">
    <property type="entry name" value="EFFLUX SYSTEM COMPONENT YKNX-RELATED"/>
    <property type="match status" value="1"/>
</dbReference>
<evidence type="ECO:0000256" key="4">
    <source>
        <dbReference type="SAM" id="Phobius"/>
    </source>
</evidence>
<protein>
    <submittedName>
        <fullName evidence="5">ABC exporter membrane fusion protein</fullName>
    </submittedName>
</protein>
<dbReference type="RefSeq" id="WP_190423374.1">
    <property type="nucleotide sequence ID" value="NZ_JAMPKK010000021.1"/>
</dbReference>
<dbReference type="InterPro" id="IPR050465">
    <property type="entry name" value="UPF0194_transport"/>
</dbReference>
<evidence type="ECO:0000256" key="3">
    <source>
        <dbReference type="SAM" id="Coils"/>
    </source>
</evidence>
<dbReference type="NCBIfam" id="TIGR02971">
    <property type="entry name" value="heterocyst_DevB"/>
    <property type="match status" value="1"/>
</dbReference>
<feature type="coiled-coil region" evidence="3">
    <location>
        <begin position="115"/>
        <end position="175"/>
    </location>
</feature>
<sequence length="402" mass="43029">MKPDSISKNKPFLKPSGRWTIIATVVTALALSGAALQYVLRFQRSESASLSNPVAIAPTNKAVSALGHLRPEGEVVYLSAPTALNGLGASRVAKLLVKEGDKVTTGQAIAILDSLENLQTSVKLALEDVKVAQANLAKVKAGAKTGELEAQKATIEGLEAELAGQQAAQDQAIARLLAQFNNARIEYQRYDKLFQSGAVTASQLDSKQLLMKTTQEQLNEAKVNQNRIQATFQQQIKAAQATLNQMAEIRPTDVQAAQAEIDRALANVKKAKADSELAYIRAPIDGKILKINTRPGETAGNKGIVALGQTDQMNVIAEVYELDVSKVKVGQKATITSHAFPGNLSGTVTQIGLQVNPQDVLSTDPTADVNRRIVEVKISLNPVDSQRVSVLTNLQVNVVIDM</sequence>
<evidence type="ECO:0000256" key="1">
    <source>
        <dbReference type="ARBA" id="ARBA00004196"/>
    </source>
</evidence>
<dbReference type="SUPFAM" id="SSF111369">
    <property type="entry name" value="HlyD-like secretion proteins"/>
    <property type="match status" value="1"/>
</dbReference>
<keyword evidence="6" id="KW-1185">Reference proteome</keyword>
<dbReference type="PRINTS" id="PR01490">
    <property type="entry name" value="RTXTOXIND"/>
</dbReference>
<reference evidence="5 6" key="1">
    <citation type="submission" date="2022-04" db="EMBL/GenBank/DDBJ databases">
        <title>Positive selection, recombination, and allopatry shape intraspecific diversity of widespread and dominant cyanobacteria.</title>
        <authorList>
            <person name="Wei J."/>
            <person name="Shu W."/>
            <person name="Hu C."/>
        </authorList>
    </citation>
    <scope>NUCLEOTIDE SEQUENCE [LARGE SCALE GENOMIC DNA]</scope>
    <source>
        <strain evidence="5 6">GB2-A5</strain>
    </source>
</reference>
<comment type="caution">
    <text evidence="5">The sequence shown here is derived from an EMBL/GenBank/DDBJ whole genome shotgun (WGS) entry which is preliminary data.</text>
</comment>
<keyword evidence="4" id="KW-1133">Transmembrane helix</keyword>
<dbReference type="EMBL" id="JAMPKK010000021">
    <property type="protein sequence ID" value="MEP0865098.1"/>
    <property type="molecule type" value="Genomic_DNA"/>
</dbReference>
<feature type="coiled-coil region" evidence="3">
    <location>
        <begin position="204"/>
        <end position="274"/>
    </location>
</feature>
<organism evidence="5 6">
    <name type="scientific">Funiculus sociatus GB2-A5</name>
    <dbReference type="NCBI Taxonomy" id="2933946"/>
    <lineage>
        <taxon>Bacteria</taxon>
        <taxon>Bacillati</taxon>
        <taxon>Cyanobacteriota</taxon>
        <taxon>Cyanophyceae</taxon>
        <taxon>Coleofasciculales</taxon>
        <taxon>Coleofasciculaceae</taxon>
        <taxon>Funiculus</taxon>
    </lineage>
</organism>
<evidence type="ECO:0000313" key="5">
    <source>
        <dbReference type="EMBL" id="MEP0865098.1"/>
    </source>
</evidence>
<comment type="subcellular location">
    <subcellularLocation>
        <location evidence="1">Cell envelope</location>
    </subcellularLocation>
</comment>
<proteinExistence type="predicted"/>
<dbReference type="PANTHER" id="PTHR32347:SF27">
    <property type="entry name" value="RND EFFLUX PUMP MEMBRANE FUSION PROTEIN BARREL-SANDWICH DOMAIN-CONTAINING PROTEIN"/>
    <property type="match status" value="1"/>
</dbReference>
<feature type="transmembrane region" description="Helical" evidence="4">
    <location>
        <begin position="21"/>
        <end position="40"/>
    </location>
</feature>
<name>A0ABV0JNJ9_9CYAN</name>
<dbReference type="Proteomes" id="UP001442494">
    <property type="component" value="Unassembled WGS sequence"/>
</dbReference>
<evidence type="ECO:0000313" key="6">
    <source>
        <dbReference type="Proteomes" id="UP001442494"/>
    </source>
</evidence>
<dbReference type="InterPro" id="IPR014315">
    <property type="entry name" value="ABC_heterocyst_DevB"/>
</dbReference>
<keyword evidence="2 3" id="KW-0175">Coiled coil</keyword>
<evidence type="ECO:0000256" key="2">
    <source>
        <dbReference type="ARBA" id="ARBA00023054"/>
    </source>
</evidence>
<keyword evidence="4" id="KW-0812">Transmembrane</keyword>
<keyword evidence="4" id="KW-0472">Membrane</keyword>
<accession>A0ABV0JNJ9</accession>
<dbReference type="Gene3D" id="2.40.30.170">
    <property type="match status" value="1"/>
</dbReference>
<gene>
    <name evidence="5" type="ORF">NDI37_11530</name>
</gene>